<accession>A0A173VAD5</accession>
<proteinExistence type="predicted"/>
<protein>
    <submittedName>
        <fullName evidence="1">Uncharacterized protein</fullName>
    </submittedName>
</protein>
<reference evidence="1 2" key="1">
    <citation type="submission" date="2015-09" db="EMBL/GenBank/DDBJ databases">
        <authorList>
            <consortium name="Pathogen Informatics"/>
        </authorList>
    </citation>
    <scope>NUCLEOTIDE SEQUENCE [LARGE SCALE GENOMIC DNA]</scope>
    <source>
        <strain evidence="1 2">2789STDY5834970</strain>
    </source>
</reference>
<evidence type="ECO:0000313" key="2">
    <source>
        <dbReference type="Proteomes" id="UP000095649"/>
    </source>
</evidence>
<dbReference type="EMBL" id="CYXN01000044">
    <property type="protein sequence ID" value="CUN24091.1"/>
    <property type="molecule type" value="Genomic_DNA"/>
</dbReference>
<dbReference type="AlphaFoldDB" id="A0A173VAD5"/>
<name>A0A173VAD5_9FIRM</name>
<dbReference type="Proteomes" id="UP000095649">
    <property type="component" value="Unassembled WGS sequence"/>
</dbReference>
<evidence type="ECO:0000313" key="1">
    <source>
        <dbReference type="EMBL" id="CUN24091.1"/>
    </source>
</evidence>
<sequence>MRTGVDTNIRFTYIANFPFDGSGRKINDNVVTDLVIGQGVFHHILFLLVQLPDKSQRFLPENWHSHFCQCHILQGHATPIIVYRIHSEGSSLHVDGSAQRQIIFPAQILGLVVGAVLVQSGKVDVLAALPQLFGTVCPLVAGKTGDRDCAQFRFLFQQLSTYKFADLPGILAVKLKLTALFKTHQRIRVLLLQGVILGGGIQRQQCRVLLRLVVVMLQFLVRNADQFRKIQCFQLGLGQFFQTFVLAFVYQHLAQIPLHTVSHQIHINLNGNILIGGVGVGNADFSQIGKVRLGVVLLLTKFPDQVFGMGQGGIWLCADGRRVMLLFLVRQVAVGLDHQVDILFHLCPFQGDFLVLRVMVKFQPLPVVVHEASTAVQKIVGVPTDSVLLCQRFGAEVAVGLGLVQCHNALFAAHKSRTMLTQLVLNFSL</sequence>
<organism evidence="1 2">
    <name type="scientific">Faecalibacterium prausnitzii</name>
    <dbReference type="NCBI Taxonomy" id="853"/>
    <lineage>
        <taxon>Bacteria</taxon>
        <taxon>Bacillati</taxon>
        <taxon>Bacillota</taxon>
        <taxon>Clostridia</taxon>
        <taxon>Eubacteriales</taxon>
        <taxon>Oscillospiraceae</taxon>
        <taxon>Faecalibacterium</taxon>
    </lineage>
</organism>
<gene>
    <name evidence="1" type="ORF">ERS852582_02730</name>
</gene>